<keyword evidence="3 5" id="KW-0808">Transferase</keyword>
<dbReference type="GO" id="GO:0008757">
    <property type="term" value="F:S-adenosylmethionine-dependent methyltransferase activity"/>
    <property type="evidence" value="ECO:0007669"/>
    <property type="project" value="InterPro"/>
</dbReference>
<dbReference type="AlphaFoldDB" id="A0A1H9JEV3"/>
<dbReference type="PANTHER" id="PTHR32183">
    <property type="match status" value="1"/>
</dbReference>
<dbReference type="Proteomes" id="UP000198999">
    <property type="component" value="Unassembled WGS sequence"/>
</dbReference>
<dbReference type="PANTHER" id="PTHR32183:SF6">
    <property type="entry name" value="CYSTEINE SULFINATE DESULFINASE_CYSTEINE DESULFURASE AND RELATED ENZYMES"/>
    <property type="match status" value="1"/>
</dbReference>
<evidence type="ECO:0000256" key="4">
    <source>
        <dbReference type="ARBA" id="ARBA00022691"/>
    </source>
</evidence>
<organism evidence="5 6">
    <name type="scientific">Hyunsoonleella jejuensis</name>
    <dbReference type="NCBI Taxonomy" id="419940"/>
    <lineage>
        <taxon>Bacteria</taxon>
        <taxon>Pseudomonadati</taxon>
        <taxon>Bacteroidota</taxon>
        <taxon>Flavobacteriia</taxon>
        <taxon>Flavobacteriales</taxon>
        <taxon>Flavobacteriaceae</taxon>
    </lineage>
</organism>
<accession>A0A1H9JEV3</accession>
<dbReference type="GO" id="GO:0032259">
    <property type="term" value="P:methylation"/>
    <property type="evidence" value="ECO:0007669"/>
    <property type="project" value="UniProtKB-KW"/>
</dbReference>
<gene>
    <name evidence="5" type="ORF">SAMN05421824_2491</name>
</gene>
<keyword evidence="1" id="KW-0597">Phosphoprotein</keyword>
<dbReference type="InterPro" id="IPR029063">
    <property type="entry name" value="SAM-dependent_MTases_sf"/>
</dbReference>
<dbReference type="PROSITE" id="PS51585">
    <property type="entry name" value="SAM_MT_TPMT"/>
    <property type="match status" value="1"/>
</dbReference>
<keyword evidence="2 5" id="KW-0489">Methyltransferase</keyword>
<dbReference type="Pfam" id="PF05724">
    <property type="entry name" value="TPMT"/>
    <property type="match status" value="1"/>
</dbReference>
<dbReference type="EMBL" id="FOFN01000003">
    <property type="protein sequence ID" value="SEQ85323.1"/>
    <property type="molecule type" value="Genomic_DNA"/>
</dbReference>
<dbReference type="OrthoDB" id="9778208at2"/>
<evidence type="ECO:0000256" key="2">
    <source>
        <dbReference type="ARBA" id="ARBA00022603"/>
    </source>
</evidence>
<protein>
    <submittedName>
        <fullName evidence="5">Thiopurine S-methyltransferase</fullName>
    </submittedName>
</protein>
<proteinExistence type="predicted"/>
<dbReference type="Gene3D" id="3.40.50.150">
    <property type="entry name" value="Vaccinia Virus protein VP39"/>
    <property type="match status" value="1"/>
</dbReference>
<dbReference type="STRING" id="419940.SAMN05421824_2491"/>
<dbReference type="InterPro" id="IPR008854">
    <property type="entry name" value="TPMT"/>
</dbReference>
<dbReference type="RefSeq" id="WP_092580011.1">
    <property type="nucleotide sequence ID" value="NZ_FOFN01000003.1"/>
</dbReference>
<reference evidence="5 6" key="1">
    <citation type="submission" date="2016-10" db="EMBL/GenBank/DDBJ databases">
        <authorList>
            <person name="de Groot N.N."/>
        </authorList>
    </citation>
    <scope>NUCLEOTIDE SEQUENCE [LARGE SCALE GENOMIC DNA]</scope>
    <source>
        <strain evidence="5 6">DSM 21035</strain>
    </source>
</reference>
<evidence type="ECO:0000256" key="3">
    <source>
        <dbReference type="ARBA" id="ARBA00022679"/>
    </source>
</evidence>
<dbReference type="CDD" id="cd02440">
    <property type="entry name" value="AdoMet_MTases"/>
    <property type="match status" value="1"/>
</dbReference>
<evidence type="ECO:0000313" key="5">
    <source>
        <dbReference type="EMBL" id="SEQ85323.1"/>
    </source>
</evidence>
<evidence type="ECO:0000313" key="6">
    <source>
        <dbReference type="Proteomes" id="UP000198999"/>
    </source>
</evidence>
<sequence>MSDNKTYWSKRYKEKNTGWDIGEPSKPLKVYIDQLENKSLKILIPGAGNSYEAEYLFNKGFKNVYVLDIAKAPLEAFQKRVPNFPSEQIIDDDFFEHRGTYDLILEQTFFCSFPPLPETRKQYAIKTHKLLRENGKLVGLWFNFPLTNDMENPPFGGSKEEYLSYFEPYFNIKTFENCYNSIAPRMGNELYGVFEKPKKWL</sequence>
<evidence type="ECO:0000256" key="1">
    <source>
        <dbReference type="ARBA" id="ARBA00022553"/>
    </source>
</evidence>
<keyword evidence="6" id="KW-1185">Reference proteome</keyword>
<name>A0A1H9JEV3_9FLAO</name>
<keyword evidence="4" id="KW-0949">S-adenosyl-L-methionine</keyword>
<dbReference type="SUPFAM" id="SSF53335">
    <property type="entry name" value="S-adenosyl-L-methionine-dependent methyltransferases"/>
    <property type="match status" value="1"/>
</dbReference>